<dbReference type="OrthoDB" id="4187847at2759"/>
<dbReference type="GO" id="GO:0009272">
    <property type="term" value="P:fungal-type cell wall biogenesis"/>
    <property type="evidence" value="ECO:0007669"/>
    <property type="project" value="TreeGrafter"/>
</dbReference>
<dbReference type="EMBL" id="KB445574">
    <property type="protein sequence ID" value="EMD92867.1"/>
    <property type="molecule type" value="Genomic_DNA"/>
</dbReference>
<dbReference type="PIRSF" id="PIRSF016302">
    <property type="entry name" value="Man_a_manosd"/>
    <property type="match status" value="1"/>
</dbReference>
<dbReference type="Pfam" id="PF03663">
    <property type="entry name" value="Glyco_hydro_76"/>
    <property type="match status" value="1"/>
</dbReference>
<dbReference type="OMA" id="GLRWQIM"/>
<dbReference type="PANTHER" id="PTHR12145:SF36">
    <property type="entry name" value="MANNAN ENDO-1,6-ALPHA-MANNOSIDASE DCW1"/>
    <property type="match status" value="1"/>
</dbReference>
<proteinExistence type="inferred from homology"/>
<evidence type="ECO:0000313" key="10">
    <source>
        <dbReference type="EMBL" id="EMD92867.1"/>
    </source>
</evidence>
<gene>
    <name evidence="10" type="ORF">COCHEDRAFT_1133049</name>
</gene>
<dbReference type="GO" id="GO:0008496">
    <property type="term" value="F:mannan endo-1,6-alpha-mannosidase activity"/>
    <property type="evidence" value="ECO:0007669"/>
    <property type="project" value="UniProtKB-UniRule"/>
</dbReference>
<dbReference type="EC" id="3.2.1.101" evidence="3 8"/>
<dbReference type="InterPro" id="IPR008928">
    <property type="entry name" value="6-hairpin_glycosidase_sf"/>
</dbReference>
<sequence>MFTRTAVLSLALSCLYGNVATFDLDINSRDSIVDTAKTLASGIVKFYNASVSESGIPGVFPEKYYWWEAGIVLDGLIGYSNLTGDKQYDSLVSEGIQWQRGNGYAFMAVNQTASMTNDDQCAWGQAAMSAAEFGFPKPENGSWIDAAISVFDVMTMRWNTSLCDGGLSMAIYSFNVGSNYKHMASNGNFFLLASRLARFTGNATYTEWAEKIFDWAHGTGFITDDYDIYDGAGGEDNCTEFNQVQFTYNHGLFTEGAAVLYNITDGKQKWADAVEGFVNSTTRFLENGVLVESACENNGKCGGDHRAFKGVAARSYARAAVAAPDMTGPLKLMLDKSAEGAARSCSKAQGEDGKTGDVSCSLSWVHQESIWEYNTASDGNLGEVFGAMEAVQGLLYSQTKIQRSNATGSPVEDGAGTEGTGAAGTMTASMTAVLAAAFAAALLC</sequence>
<dbReference type="STRING" id="701091.M2UYR7"/>
<evidence type="ECO:0000256" key="1">
    <source>
        <dbReference type="ARBA" id="ARBA00001452"/>
    </source>
</evidence>
<keyword evidence="11" id="KW-1185">Reference proteome</keyword>
<reference evidence="11" key="2">
    <citation type="journal article" date="2013" name="PLoS Genet.">
        <title>Comparative genome structure, secondary metabolite, and effector coding capacity across Cochliobolus pathogens.</title>
        <authorList>
            <person name="Condon B.J."/>
            <person name="Leng Y."/>
            <person name="Wu D."/>
            <person name="Bushley K.E."/>
            <person name="Ohm R.A."/>
            <person name="Otillar R."/>
            <person name="Martin J."/>
            <person name="Schackwitz W."/>
            <person name="Grimwood J."/>
            <person name="MohdZainudin N."/>
            <person name="Xue C."/>
            <person name="Wang R."/>
            <person name="Manning V.A."/>
            <person name="Dhillon B."/>
            <person name="Tu Z.J."/>
            <person name="Steffenson B.J."/>
            <person name="Salamov A."/>
            <person name="Sun H."/>
            <person name="Lowry S."/>
            <person name="LaButti K."/>
            <person name="Han J."/>
            <person name="Copeland A."/>
            <person name="Lindquist E."/>
            <person name="Barry K."/>
            <person name="Schmutz J."/>
            <person name="Baker S.E."/>
            <person name="Ciuffetti L.M."/>
            <person name="Grigoriev I.V."/>
            <person name="Zhong S."/>
            <person name="Turgeon B.G."/>
        </authorList>
    </citation>
    <scope>NUCLEOTIDE SEQUENCE [LARGE SCALE GENOMIC DNA]</scope>
    <source>
        <strain evidence="11">C5 / ATCC 48332 / race O</strain>
    </source>
</reference>
<evidence type="ECO:0000256" key="3">
    <source>
        <dbReference type="ARBA" id="ARBA00012350"/>
    </source>
</evidence>
<keyword evidence="4 9" id="KW-0732">Signal</keyword>
<organism evidence="10 11">
    <name type="scientific">Cochliobolus heterostrophus (strain C5 / ATCC 48332 / race O)</name>
    <name type="common">Southern corn leaf blight fungus</name>
    <name type="synonym">Bipolaris maydis</name>
    <dbReference type="NCBI Taxonomy" id="701091"/>
    <lineage>
        <taxon>Eukaryota</taxon>
        <taxon>Fungi</taxon>
        <taxon>Dikarya</taxon>
        <taxon>Ascomycota</taxon>
        <taxon>Pezizomycotina</taxon>
        <taxon>Dothideomycetes</taxon>
        <taxon>Pleosporomycetidae</taxon>
        <taxon>Pleosporales</taxon>
        <taxon>Pleosporineae</taxon>
        <taxon>Pleosporaceae</taxon>
        <taxon>Bipolaris</taxon>
    </lineage>
</organism>
<evidence type="ECO:0000256" key="6">
    <source>
        <dbReference type="ARBA" id="ARBA00023180"/>
    </source>
</evidence>
<accession>M2UYR7</accession>
<dbReference type="HOGENOM" id="CLU_025694_1_2_1"/>
<dbReference type="AlphaFoldDB" id="M2UYR7"/>
<evidence type="ECO:0000256" key="4">
    <source>
        <dbReference type="ARBA" id="ARBA00022729"/>
    </source>
</evidence>
<comment type="similarity">
    <text evidence="2 8">Belongs to the glycosyl hydrolase 76 family.</text>
</comment>
<comment type="catalytic activity">
    <reaction evidence="1 8">
        <text>Random hydrolysis of (1-&gt;6)-alpha-D-mannosidic linkages in unbranched (1-&gt;6)-mannans.</text>
        <dbReference type="EC" id="3.2.1.101"/>
    </reaction>
</comment>
<dbReference type="GO" id="GO:0016052">
    <property type="term" value="P:carbohydrate catabolic process"/>
    <property type="evidence" value="ECO:0007669"/>
    <property type="project" value="InterPro"/>
</dbReference>
<evidence type="ECO:0000256" key="7">
    <source>
        <dbReference type="ARBA" id="ARBA00023295"/>
    </source>
</evidence>
<evidence type="ECO:0000256" key="9">
    <source>
        <dbReference type="SAM" id="SignalP"/>
    </source>
</evidence>
<dbReference type="Gene3D" id="1.50.10.20">
    <property type="match status" value="1"/>
</dbReference>
<evidence type="ECO:0000256" key="5">
    <source>
        <dbReference type="ARBA" id="ARBA00022801"/>
    </source>
</evidence>
<dbReference type="InterPro" id="IPR014480">
    <property type="entry name" value="Mannan-1_6-alpha_mannosidase"/>
</dbReference>
<keyword evidence="5 8" id="KW-0378">Hydrolase</keyword>
<feature type="chain" id="PRO_5004027716" description="Mannan endo-1,6-alpha-mannosidase" evidence="9">
    <location>
        <begin position="22"/>
        <end position="444"/>
    </location>
</feature>
<feature type="signal peptide" evidence="9">
    <location>
        <begin position="1"/>
        <end position="21"/>
    </location>
</feature>
<reference evidence="10 11" key="1">
    <citation type="journal article" date="2012" name="PLoS Pathog.">
        <title>Diverse lifestyles and strategies of plant pathogenesis encoded in the genomes of eighteen Dothideomycetes fungi.</title>
        <authorList>
            <person name="Ohm R.A."/>
            <person name="Feau N."/>
            <person name="Henrissat B."/>
            <person name="Schoch C.L."/>
            <person name="Horwitz B.A."/>
            <person name="Barry K.W."/>
            <person name="Condon B.J."/>
            <person name="Copeland A.C."/>
            <person name="Dhillon B."/>
            <person name="Glaser F."/>
            <person name="Hesse C.N."/>
            <person name="Kosti I."/>
            <person name="LaButti K."/>
            <person name="Lindquist E.A."/>
            <person name="Lucas S."/>
            <person name="Salamov A.A."/>
            <person name="Bradshaw R.E."/>
            <person name="Ciuffetti L."/>
            <person name="Hamelin R.C."/>
            <person name="Kema G.H.J."/>
            <person name="Lawrence C."/>
            <person name="Scott J.A."/>
            <person name="Spatafora J.W."/>
            <person name="Turgeon B.G."/>
            <person name="de Wit P.J.G.M."/>
            <person name="Zhong S."/>
            <person name="Goodwin S.B."/>
            <person name="Grigoriev I.V."/>
        </authorList>
    </citation>
    <scope>NUCLEOTIDE SEQUENCE [LARGE SCALE GENOMIC DNA]</scope>
    <source>
        <strain evidence="11">C5 / ATCC 48332 / race O</strain>
    </source>
</reference>
<protein>
    <recommendedName>
        <fullName evidence="3 8">Mannan endo-1,6-alpha-mannosidase</fullName>
        <ecNumber evidence="3 8">3.2.1.101</ecNumber>
    </recommendedName>
</protein>
<evidence type="ECO:0000313" key="11">
    <source>
        <dbReference type="Proteomes" id="UP000016936"/>
    </source>
</evidence>
<dbReference type="PANTHER" id="PTHR12145">
    <property type="entry name" value="MANNAN ENDO-1,6-ALPHA-MANNOSIDASE DCW1"/>
    <property type="match status" value="1"/>
</dbReference>
<keyword evidence="7 8" id="KW-0326">Glycosidase</keyword>
<evidence type="ECO:0000256" key="8">
    <source>
        <dbReference type="PIRNR" id="PIRNR016302"/>
    </source>
</evidence>
<name>M2UYR7_COCH5</name>
<dbReference type="Proteomes" id="UP000016936">
    <property type="component" value="Unassembled WGS sequence"/>
</dbReference>
<dbReference type="InterPro" id="IPR005198">
    <property type="entry name" value="Glyco_hydro_76"/>
</dbReference>
<dbReference type="SUPFAM" id="SSF48208">
    <property type="entry name" value="Six-hairpin glycosidases"/>
    <property type="match status" value="1"/>
</dbReference>
<keyword evidence="6" id="KW-0325">Glycoprotein</keyword>
<evidence type="ECO:0000256" key="2">
    <source>
        <dbReference type="ARBA" id="ARBA00009699"/>
    </source>
</evidence>
<dbReference type="eggNOG" id="ENOG502QSWP">
    <property type="taxonomic scope" value="Eukaryota"/>
</dbReference>